<name>J6HIR5_9FIRM</name>
<proteinExistence type="predicted"/>
<accession>J6HIR5</accession>
<protein>
    <submittedName>
        <fullName evidence="2">Uncharacterized protein</fullName>
    </submittedName>
</protein>
<evidence type="ECO:0000313" key="3">
    <source>
        <dbReference type="Proteomes" id="UP000005244"/>
    </source>
</evidence>
<evidence type="ECO:0000256" key="1">
    <source>
        <dbReference type="SAM" id="Coils"/>
    </source>
</evidence>
<reference evidence="2 3" key="1">
    <citation type="submission" date="2012-07" db="EMBL/GenBank/DDBJ databases">
        <authorList>
            <person name="Durkin A.S."/>
            <person name="McCorrison J."/>
            <person name="Torralba M."/>
            <person name="Gillis M."/>
            <person name="Methe B."/>
            <person name="Sutton G."/>
            <person name="Nelson K.E."/>
        </authorList>
    </citation>
    <scope>NUCLEOTIDE SEQUENCE [LARGE SCALE GENOMIC DNA]</scope>
    <source>
        <strain evidence="2 3">OBRC8</strain>
    </source>
</reference>
<keyword evidence="3" id="KW-1185">Reference proteome</keyword>
<keyword evidence="1" id="KW-0175">Coiled coil</keyword>
<sequence>MSIEKNYIVIITDIQERLEDIMQKLKESQENEQFWNKLAISNSTKLKNVSQLAVENSEDSEEVKKLKAKVREEIQ</sequence>
<dbReference type="RefSeq" id="WP_009530988.1">
    <property type="nucleotide sequence ID" value="NZ_ALNK01000021.1"/>
</dbReference>
<dbReference type="AlphaFoldDB" id="J6HIR5"/>
<feature type="coiled-coil region" evidence="1">
    <location>
        <begin position="11"/>
        <end position="69"/>
    </location>
</feature>
<dbReference type="EMBL" id="ALNK01000021">
    <property type="protein sequence ID" value="EJU22528.1"/>
    <property type="molecule type" value="Genomic_DNA"/>
</dbReference>
<dbReference type="Proteomes" id="UP000005244">
    <property type="component" value="Unassembled WGS sequence"/>
</dbReference>
<gene>
    <name evidence="2" type="ORF">HMPREF1143_1721</name>
</gene>
<evidence type="ECO:0000313" key="2">
    <source>
        <dbReference type="EMBL" id="EJU22528.1"/>
    </source>
</evidence>
<organism evidence="2 3">
    <name type="scientific">Peptoanaerobacter stomatis</name>
    <dbReference type="NCBI Taxonomy" id="796937"/>
    <lineage>
        <taxon>Bacteria</taxon>
        <taxon>Bacillati</taxon>
        <taxon>Bacillota</taxon>
        <taxon>Clostridia</taxon>
        <taxon>Peptostreptococcales</taxon>
        <taxon>Filifactoraceae</taxon>
        <taxon>Peptoanaerobacter</taxon>
    </lineage>
</organism>
<comment type="caution">
    <text evidence="2">The sequence shown here is derived from an EMBL/GenBank/DDBJ whole genome shotgun (WGS) entry which is preliminary data.</text>
</comment>